<organism evidence="3 4">
    <name type="scientific">Pseudomonas fluorescens</name>
    <dbReference type="NCBI Taxonomy" id="294"/>
    <lineage>
        <taxon>Bacteria</taxon>
        <taxon>Pseudomonadati</taxon>
        <taxon>Pseudomonadota</taxon>
        <taxon>Gammaproteobacteria</taxon>
        <taxon>Pseudomonadales</taxon>
        <taxon>Pseudomonadaceae</taxon>
        <taxon>Pseudomonas</taxon>
    </lineage>
</organism>
<dbReference type="InterPro" id="IPR022225">
    <property type="entry name" value="Phage_tail_fibre_N"/>
</dbReference>
<dbReference type="RefSeq" id="WP_150649553.1">
    <property type="nucleotide sequence ID" value="NZ_CABVHJ010000002.1"/>
</dbReference>
<dbReference type="InterPro" id="IPR054075">
    <property type="entry name" value="Gp53-like_C"/>
</dbReference>
<evidence type="ECO:0008006" key="5">
    <source>
        <dbReference type="Google" id="ProtNLM"/>
    </source>
</evidence>
<dbReference type="Gene3D" id="2.60.40.3940">
    <property type="match status" value="1"/>
</dbReference>
<dbReference type="PANTHER" id="PTHR35191:SF1">
    <property type="entry name" value="PROPHAGE SIDE TAIL FIBER PROTEIN HOMOLOG STFQ-RELATED"/>
    <property type="match status" value="1"/>
</dbReference>
<name>A0A5E6QHM8_PSEFL</name>
<evidence type="ECO:0000259" key="2">
    <source>
        <dbReference type="Pfam" id="PF21882"/>
    </source>
</evidence>
<feature type="domain" description="Phage tail fibre protein N-terminal" evidence="1">
    <location>
        <begin position="6"/>
        <end position="158"/>
    </location>
</feature>
<dbReference type="Proteomes" id="UP000327167">
    <property type="component" value="Unassembled WGS sequence"/>
</dbReference>
<dbReference type="PANTHER" id="PTHR35191">
    <property type="entry name" value="PROPHAGE SIDE TAIL FIBER PROTEIN HOMOLOG STFQ-RELATED"/>
    <property type="match status" value="1"/>
</dbReference>
<protein>
    <recommendedName>
        <fullName evidence="5">Phage tail protein</fullName>
    </recommendedName>
</protein>
<dbReference type="AlphaFoldDB" id="A0A5E6QHM8"/>
<feature type="domain" description="Putative tail fiber protein gp53-like C-terminal" evidence="2">
    <location>
        <begin position="437"/>
        <end position="525"/>
    </location>
</feature>
<accession>A0A5E6QHM8</accession>
<evidence type="ECO:0000259" key="1">
    <source>
        <dbReference type="Pfam" id="PF12571"/>
    </source>
</evidence>
<dbReference type="InterPro" id="IPR051934">
    <property type="entry name" value="Phage_Tail_Fiber_Structural"/>
</dbReference>
<evidence type="ECO:0000313" key="4">
    <source>
        <dbReference type="Proteomes" id="UP000327167"/>
    </source>
</evidence>
<dbReference type="Pfam" id="PF21882">
    <property type="entry name" value="Gp53-like_C"/>
    <property type="match status" value="1"/>
</dbReference>
<evidence type="ECO:0000313" key="3">
    <source>
        <dbReference type="EMBL" id="VVM54808.1"/>
    </source>
</evidence>
<dbReference type="EMBL" id="CABVHJ010000002">
    <property type="protein sequence ID" value="VVM54808.1"/>
    <property type="molecule type" value="Genomic_DNA"/>
</dbReference>
<reference evidence="3 4" key="1">
    <citation type="submission" date="2019-09" db="EMBL/GenBank/DDBJ databases">
        <authorList>
            <person name="Chandra G."/>
            <person name="Truman W A."/>
        </authorList>
    </citation>
    <scope>NUCLEOTIDE SEQUENCE [LARGE SCALE GENOMIC DNA]</scope>
    <source>
        <strain evidence="3">PS655</strain>
    </source>
</reference>
<gene>
    <name evidence="3" type="ORF">PS655_00979</name>
</gene>
<sequence>MIDANSQFFAILTNVGMAKQANADALGIPWKLTEMGVGDANPNGLADPPNPIPSADQTKLINEWRRKPLNKLKIDPVNPAVIIAEQIIPADEGGKWLREIGLYDADGDLVAVANCAPSFKPLLSQGSGRTQVVRMNFVVSNTGNITLKIDPSVVLATREYVDAKILEELYKLDSKQSVRVATTANIALTGLQSIDGVALAAGDRVLVKNQNAAKDNGIWVAAAAGWSRAVDADSSTEVTSALLVSVEQGAMLADTRWQLITDGVIVLGTTALTFQNVTQGFAPINSPALVNPTANTPAQFDASQKLATTEFAQRAQGNFVGRVDIAALPATLSAAAAGHRIVLAASGTLTLPPVNSVPTGANFFLFNTTPGVVNLVRQGADVISAMSVNSLTSIPLQSLSTIQITAGNGQWVVESGMSALKYAPEFGSFLGANGYQRLPSGLIEQWGAVSVQDNTEQTVLLSTAFPNAILGALASVPNAGSAGPGEFSTAGARKNGSSLNSILVNSNSGPTVSVMPVVFWRAWGY</sequence>
<dbReference type="Pfam" id="PF12571">
    <property type="entry name" value="Phage_tail_fib"/>
    <property type="match status" value="1"/>
</dbReference>
<proteinExistence type="predicted"/>